<evidence type="ECO:0000313" key="4">
    <source>
        <dbReference type="EMBL" id="KRK46875.1"/>
    </source>
</evidence>
<dbReference type="AlphaFoldDB" id="A0A0R1HKH4"/>
<accession>A0A0R1HKH4</accession>
<name>A0A0R1HKH4_9LACO</name>
<comment type="caution">
    <text evidence="4">The sequence shown here is derived from an EMBL/GenBank/DDBJ whole genome shotgun (WGS) entry which is preliminary data.</text>
</comment>
<feature type="compositionally biased region" description="Polar residues" evidence="1">
    <location>
        <begin position="123"/>
        <end position="136"/>
    </location>
</feature>
<gene>
    <name evidence="4" type="ORF">FC96_GL000867</name>
</gene>
<feature type="domain" description="Bacterial Ig" evidence="3">
    <location>
        <begin position="33"/>
        <end position="99"/>
    </location>
</feature>
<sequence>MKKLFGFVAGLGLALGLFGAGQVASAATSPSLSVNPISASSTIVTGKATKGVRIIVRSVSKKTLANAQASAKTGAFKVTLPAKQKAGTKLYVYARNSSTKAYFYRIMTVQATNTTTSTTSSNKGATTPSNGTQKTANFKAPATPTGLWTSNTYKGYKMAVSFRQSTGLNQRVYLGKKTAAPLTNAAYSVDAKTPTFWAINVRAKGGAKTTFYIRYTAANKFILVNSKNQAVKMSFGKAPAGHYVFTLNK</sequence>
<organism evidence="4 5">
    <name type="scientific">Secundilactobacillus kimchicus JCM 15530</name>
    <dbReference type="NCBI Taxonomy" id="1302272"/>
    <lineage>
        <taxon>Bacteria</taxon>
        <taxon>Bacillati</taxon>
        <taxon>Bacillota</taxon>
        <taxon>Bacilli</taxon>
        <taxon>Lactobacillales</taxon>
        <taxon>Lactobacillaceae</taxon>
        <taxon>Secundilactobacillus</taxon>
    </lineage>
</organism>
<evidence type="ECO:0000256" key="2">
    <source>
        <dbReference type="SAM" id="SignalP"/>
    </source>
</evidence>
<dbReference type="STRING" id="1302272.FC96_GL000867"/>
<dbReference type="RefSeq" id="WP_055679906.1">
    <property type="nucleotide sequence ID" value="NZ_AZCX01000015.1"/>
</dbReference>
<keyword evidence="5" id="KW-1185">Reference proteome</keyword>
<evidence type="ECO:0000256" key="1">
    <source>
        <dbReference type="SAM" id="MobiDB-lite"/>
    </source>
</evidence>
<evidence type="ECO:0000259" key="3">
    <source>
        <dbReference type="Pfam" id="PF17936"/>
    </source>
</evidence>
<dbReference type="Proteomes" id="UP000050911">
    <property type="component" value="Unassembled WGS sequence"/>
</dbReference>
<dbReference type="EMBL" id="AZCX01000015">
    <property type="protein sequence ID" value="KRK46875.1"/>
    <property type="molecule type" value="Genomic_DNA"/>
</dbReference>
<proteinExistence type="predicted"/>
<feature type="signal peptide" evidence="2">
    <location>
        <begin position="1"/>
        <end position="26"/>
    </location>
</feature>
<feature type="chain" id="PRO_5006405178" description="Bacterial Ig domain-containing protein" evidence="2">
    <location>
        <begin position="27"/>
        <end position="249"/>
    </location>
</feature>
<reference evidence="4 5" key="1">
    <citation type="journal article" date="2015" name="Genome Announc.">
        <title>Expanding the biotechnology potential of lactobacilli through comparative genomics of 213 strains and associated genera.</title>
        <authorList>
            <person name="Sun Z."/>
            <person name="Harris H.M."/>
            <person name="McCann A."/>
            <person name="Guo C."/>
            <person name="Argimon S."/>
            <person name="Zhang W."/>
            <person name="Yang X."/>
            <person name="Jeffery I.B."/>
            <person name="Cooney J.C."/>
            <person name="Kagawa T.F."/>
            <person name="Liu W."/>
            <person name="Song Y."/>
            <person name="Salvetti E."/>
            <person name="Wrobel A."/>
            <person name="Rasinkangas P."/>
            <person name="Parkhill J."/>
            <person name="Rea M.C."/>
            <person name="O'Sullivan O."/>
            <person name="Ritari J."/>
            <person name="Douillard F.P."/>
            <person name="Paul Ross R."/>
            <person name="Yang R."/>
            <person name="Briner A.E."/>
            <person name="Felis G.E."/>
            <person name="de Vos W.M."/>
            <person name="Barrangou R."/>
            <person name="Klaenhammer T.R."/>
            <person name="Caufield P.W."/>
            <person name="Cui Y."/>
            <person name="Zhang H."/>
            <person name="O'Toole P.W."/>
        </authorList>
    </citation>
    <scope>NUCLEOTIDE SEQUENCE [LARGE SCALE GENOMIC DNA]</scope>
    <source>
        <strain evidence="4 5">JCM 15530</strain>
    </source>
</reference>
<evidence type="ECO:0000313" key="5">
    <source>
        <dbReference type="Proteomes" id="UP000050911"/>
    </source>
</evidence>
<dbReference type="OrthoDB" id="2287221at2"/>
<protein>
    <recommendedName>
        <fullName evidence="3">Bacterial Ig domain-containing protein</fullName>
    </recommendedName>
</protein>
<feature type="region of interest" description="Disordered" evidence="1">
    <location>
        <begin position="115"/>
        <end position="143"/>
    </location>
</feature>
<dbReference type="PATRIC" id="fig|1302272.5.peg.867"/>
<dbReference type="InterPro" id="IPR041498">
    <property type="entry name" value="Big_6"/>
</dbReference>
<keyword evidence="2" id="KW-0732">Signal</keyword>
<dbReference type="Pfam" id="PF17936">
    <property type="entry name" value="Big_6"/>
    <property type="match status" value="1"/>
</dbReference>